<sequence length="91" mass="9578">MKKFSRYAAAGLVFTAGLSLAACHPPNQQDSDSKVENASTFTGEAPMQKDAETSSSAPNHAVEEAPVIESDAPEEPVQPHLNGTATELPQQ</sequence>
<keyword evidence="2" id="KW-0732">Signal</keyword>
<feature type="chain" id="PRO_5040964422" evidence="2">
    <location>
        <begin position="22"/>
        <end position="91"/>
    </location>
</feature>
<comment type="caution">
    <text evidence="3">The sequence shown here is derived from an EMBL/GenBank/DDBJ whole genome shotgun (WGS) entry which is preliminary data.</text>
</comment>
<dbReference type="PROSITE" id="PS51257">
    <property type="entry name" value="PROKAR_LIPOPROTEIN"/>
    <property type="match status" value="1"/>
</dbReference>
<feature type="signal peptide" evidence="2">
    <location>
        <begin position="1"/>
        <end position="21"/>
    </location>
</feature>
<dbReference type="EMBL" id="JAVBID010000004">
    <property type="protein sequence ID" value="MDV2423730.1"/>
    <property type="molecule type" value="Genomic_DNA"/>
</dbReference>
<evidence type="ECO:0000313" key="6">
    <source>
        <dbReference type="Proteomes" id="UP001185631"/>
    </source>
</evidence>
<dbReference type="RefSeq" id="WP_269946087.1">
    <property type="nucleotide sequence ID" value="NZ_JAKMUU010000002.1"/>
</dbReference>
<dbReference type="Proteomes" id="UP001146430">
    <property type="component" value="Unassembled WGS sequence"/>
</dbReference>
<gene>
    <name evidence="3" type="ORF">L8V01_05225</name>
    <name evidence="4" type="ORF">RAE13_04770</name>
</gene>
<proteinExistence type="predicted"/>
<evidence type="ECO:0000313" key="4">
    <source>
        <dbReference type="EMBL" id="MDV2423730.1"/>
    </source>
</evidence>
<feature type="compositionally biased region" description="Polar residues" evidence="1">
    <location>
        <begin position="26"/>
        <end position="42"/>
    </location>
</feature>
<name>A0A9X3MC03_9CORY</name>
<reference evidence="3" key="1">
    <citation type="submission" date="2022-02" db="EMBL/GenBank/DDBJ databases">
        <title>Corynebacterium sp. from urogenital microbiome.</title>
        <authorList>
            <person name="Cappelli E.A."/>
            <person name="Ribeiro T.G."/>
            <person name="Peixe L."/>
        </authorList>
    </citation>
    <scope>NUCLEOTIDE SEQUENCE</scope>
    <source>
        <strain evidence="3">C8Ua_181</strain>
    </source>
</reference>
<feature type="compositionally biased region" description="Polar residues" evidence="1">
    <location>
        <begin position="81"/>
        <end position="91"/>
    </location>
</feature>
<feature type="region of interest" description="Disordered" evidence="1">
    <location>
        <begin position="24"/>
        <end position="91"/>
    </location>
</feature>
<reference evidence="4 6" key="2">
    <citation type="submission" date="2023-08" db="EMBL/GenBank/DDBJ databases">
        <title>Genomic characterization of the C. tuberculostearicum species complex, a ubiquitous member of the human skin microbiome.</title>
        <authorList>
            <person name="Ahmed N."/>
            <person name="Deming C."/>
            <person name="Conlan S."/>
            <person name="Segre J."/>
        </authorList>
    </citation>
    <scope>NUCLEOTIDE SEQUENCE [LARGE SCALE GENOMIC DNA]</scope>
    <source>
        <strain evidence="4 6">CTNIH19</strain>
    </source>
</reference>
<dbReference type="EMBL" id="JAKMUU010000002">
    <property type="protein sequence ID" value="MCZ9306880.1"/>
    <property type="molecule type" value="Genomic_DNA"/>
</dbReference>
<protein>
    <submittedName>
        <fullName evidence="3">Thiamine biosynthesis protein X</fullName>
    </submittedName>
</protein>
<dbReference type="Proteomes" id="UP001185631">
    <property type="component" value="Unassembled WGS sequence"/>
</dbReference>
<keyword evidence="6" id="KW-1185">Reference proteome</keyword>
<evidence type="ECO:0000256" key="2">
    <source>
        <dbReference type="SAM" id="SignalP"/>
    </source>
</evidence>
<evidence type="ECO:0000313" key="5">
    <source>
        <dbReference type="Proteomes" id="UP001146430"/>
    </source>
</evidence>
<organism evidence="3 5">
    <name type="scientific">Corynebacterium curieae</name>
    <dbReference type="NCBI Taxonomy" id="2913500"/>
    <lineage>
        <taxon>Bacteria</taxon>
        <taxon>Bacillati</taxon>
        <taxon>Actinomycetota</taxon>
        <taxon>Actinomycetes</taxon>
        <taxon>Mycobacteriales</taxon>
        <taxon>Corynebacteriaceae</taxon>
        <taxon>Corynebacterium</taxon>
    </lineage>
</organism>
<accession>A0A9X3MC03</accession>
<evidence type="ECO:0000313" key="3">
    <source>
        <dbReference type="EMBL" id="MCZ9306880.1"/>
    </source>
</evidence>
<dbReference type="AlphaFoldDB" id="A0A9X3MC03"/>
<evidence type="ECO:0000256" key="1">
    <source>
        <dbReference type="SAM" id="MobiDB-lite"/>
    </source>
</evidence>